<gene>
    <name evidence="1" type="ORF">NM688_g4768</name>
</gene>
<reference evidence="1" key="1">
    <citation type="submission" date="2022-07" db="EMBL/GenBank/DDBJ databases">
        <title>Genome Sequence of Phlebia brevispora.</title>
        <authorList>
            <person name="Buettner E."/>
        </authorList>
    </citation>
    <scope>NUCLEOTIDE SEQUENCE</scope>
    <source>
        <strain evidence="1">MPL23</strain>
    </source>
</reference>
<name>A0ACC1T297_9APHY</name>
<proteinExistence type="predicted"/>
<evidence type="ECO:0000313" key="2">
    <source>
        <dbReference type="Proteomes" id="UP001148662"/>
    </source>
</evidence>
<sequence length="393" mass="44592">MSAATLSLLRIPKKLPRNSLQRLKSWQTTRRYGTELSSLPPHDLWRKVFPATGVLRDRVSVANPETADRLASAFLTGKSNAAGKSKIIIEAFPGPGCLSRALLKLDSSIVKKLIILEESEAYLEYLEPLRADPRVSVVPRSGHDWDTYQYLEENHYLDEIETVPWDSGGKYIHHHIPHTVRGEQLVAQFFRAIPEHLWLFKYGRVPMSLIMGEWLWERVTALHGSSARCKVSVIAQATAELQNAVRPSTLQPYDEHFHPRTMNPYYVAKKPESRRLGHPLVAGNILPYEKQVITPGLLEKWDFVLRRLFVLKASKLNKAMGSLAPGADTLNKVLTDSRLPPEEHVNLNKTIKQLTIADWALIIRAFDNWPFAPEDLLISDAFDTKGTRGEKHH</sequence>
<comment type="caution">
    <text evidence="1">The sequence shown here is derived from an EMBL/GenBank/DDBJ whole genome shotgun (WGS) entry which is preliminary data.</text>
</comment>
<organism evidence="1 2">
    <name type="scientific">Phlebia brevispora</name>
    <dbReference type="NCBI Taxonomy" id="194682"/>
    <lineage>
        <taxon>Eukaryota</taxon>
        <taxon>Fungi</taxon>
        <taxon>Dikarya</taxon>
        <taxon>Basidiomycota</taxon>
        <taxon>Agaricomycotina</taxon>
        <taxon>Agaricomycetes</taxon>
        <taxon>Polyporales</taxon>
        <taxon>Meruliaceae</taxon>
        <taxon>Phlebia</taxon>
    </lineage>
</organism>
<protein>
    <submittedName>
        <fullName evidence="1">Uncharacterized protein</fullName>
    </submittedName>
</protein>
<keyword evidence="2" id="KW-1185">Reference proteome</keyword>
<accession>A0ACC1T297</accession>
<evidence type="ECO:0000313" key="1">
    <source>
        <dbReference type="EMBL" id="KAJ3551326.1"/>
    </source>
</evidence>
<dbReference type="EMBL" id="JANHOG010000817">
    <property type="protein sequence ID" value="KAJ3551326.1"/>
    <property type="molecule type" value="Genomic_DNA"/>
</dbReference>
<dbReference type="Proteomes" id="UP001148662">
    <property type="component" value="Unassembled WGS sequence"/>
</dbReference>